<dbReference type="PANTHER" id="PTHR17630">
    <property type="entry name" value="DIENELACTONE HYDROLASE"/>
    <property type="match status" value="1"/>
</dbReference>
<dbReference type="AlphaFoldDB" id="A0A9P9I8M4"/>
<dbReference type="OrthoDB" id="17560at2759"/>
<dbReference type="PANTHER" id="PTHR17630:SF105">
    <property type="entry name" value="DIENELACTONE HYDROLASE FAMILY PROTEIN (AFU_ORTHOLOGUE AFUA_4G08790)"/>
    <property type="match status" value="1"/>
</dbReference>
<evidence type="ECO:0000313" key="2">
    <source>
        <dbReference type="EMBL" id="KAH7112068.1"/>
    </source>
</evidence>
<reference evidence="2" key="1">
    <citation type="journal article" date="2021" name="Nat. Commun.">
        <title>Genetic determinants of endophytism in the Arabidopsis root mycobiome.</title>
        <authorList>
            <person name="Mesny F."/>
            <person name="Miyauchi S."/>
            <person name="Thiergart T."/>
            <person name="Pickel B."/>
            <person name="Atanasova L."/>
            <person name="Karlsson M."/>
            <person name="Huettel B."/>
            <person name="Barry K.W."/>
            <person name="Haridas S."/>
            <person name="Chen C."/>
            <person name="Bauer D."/>
            <person name="Andreopoulos W."/>
            <person name="Pangilinan J."/>
            <person name="LaButti K."/>
            <person name="Riley R."/>
            <person name="Lipzen A."/>
            <person name="Clum A."/>
            <person name="Drula E."/>
            <person name="Henrissat B."/>
            <person name="Kohler A."/>
            <person name="Grigoriev I.V."/>
            <person name="Martin F.M."/>
            <person name="Hacquard S."/>
        </authorList>
    </citation>
    <scope>NUCLEOTIDE SEQUENCE</scope>
    <source>
        <strain evidence="2">MPI-CAGE-CH-0243</strain>
    </source>
</reference>
<dbReference type="GO" id="GO:0016787">
    <property type="term" value="F:hydrolase activity"/>
    <property type="evidence" value="ECO:0007669"/>
    <property type="project" value="UniProtKB-KW"/>
</dbReference>
<dbReference type="InterPro" id="IPR002925">
    <property type="entry name" value="Dienelactn_hydro"/>
</dbReference>
<comment type="caution">
    <text evidence="2">The sequence shown here is derived from an EMBL/GenBank/DDBJ whole genome shotgun (WGS) entry which is preliminary data.</text>
</comment>
<protein>
    <submittedName>
        <fullName evidence="2">Alpha/Beta hydrolase protein</fullName>
    </submittedName>
</protein>
<feature type="domain" description="Dienelactone hydrolase" evidence="1">
    <location>
        <begin position="29"/>
        <end position="273"/>
    </location>
</feature>
<sequence>MSCPDCFRGHDHHGPTTGFETTLHGLQTYITDPPKSSDKSSKHVIVIFSDAFGWATVNLRRLADSYARRTGCRVYLPDFMYGTAAPAWVKTNMDRISTEKGLWNMIMKPILLVQAMCFFIPFSFRNHPPKRYPLMKKFMSDLRFAQTPGVRTGVVGFCWGAYGATHIARDGDKAANGVPLVDAVYTAHPSEVKVEDFVDIKVPYSLVIGDVDFAFAIDKVREVEKILGRNQEVESEVLVIPAARHGFAVRGNPDDEVEKGMADQAEDQLVRWFDLQL</sequence>
<dbReference type="Proteomes" id="UP000700596">
    <property type="component" value="Unassembled WGS sequence"/>
</dbReference>
<gene>
    <name evidence="2" type="ORF">B0J11DRAFT_511860</name>
</gene>
<name>A0A9P9I8M4_9PLEO</name>
<evidence type="ECO:0000259" key="1">
    <source>
        <dbReference type="Pfam" id="PF01738"/>
    </source>
</evidence>
<proteinExistence type="predicted"/>
<accession>A0A9P9I8M4</accession>
<dbReference type="InterPro" id="IPR029058">
    <property type="entry name" value="AB_hydrolase_fold"/>
</dbReference>
<keyword evidence="3" id="KW-1185">Reference proteome</keyword>
<dbReference type="Pfam" id="PF01738">
    <property type="entry name" value="DLH"/>
    <property type="match status" value="1"/>
</dbReference>
<evidence type="ECO:0000313" key="3">
    <source>
        <dbReference type="Proteomes" id="UP000700596"/>
    </source>
</evidence>
<dbReference type="EMBL" id="JAGMWT010000022">
    <property type="protein sequence ID" value="KAH7112068.1"/>
    <property type="molecule type" value="Genomic_DNA"/>
</dbReference>
<organism evidence="2 3">
    <name type="scientific">Dendryphion nanum</name>
    <dbReference type="NCBI Taxonomy" id="256645"/>
    <lineage>
        <taxon>Eukaryota</taxon>
        <taxon>Fungi</taxon>
        <taxon>Dikarya</taxon>
        <taxon>Ascomycota</taxon>
        <taxon>Pezizomycotina</taxon>
        <taxon>Dothideomycetes</taxon>
        <taxon>Pleosporomycetidae</taxon>
        <taxon>Pleosporales</taxon>
        <taxon>Torulaceae</taxon>
        <taxon>Dendryphion</taxon>
    </lineage>
</organism>
<dbReference type="SUPFAM" id="SSF53474">
    <property type="entry name" value="alpha/beta-Hydrolases"/>
    <property type="match status" value="1"/>
</dbReference>
<dbReference type="Gene3D" id="3.40.50.1820">
    <property type="entry name" value="alpha/beta hydrolase"/>
    <property type="match status" value="1"/>
</dbReference>
<keyword evidence="2" id="KW-0378">Hydrolase</keyword>